<organism evidence="20">
    <name type="scientific">Fagus sylvatica</name>
    <name type="common">Beechnut</name>
    <dbReference type="NCBI Taxonomy" id="28930"/>
    <lineage>
        <taxon>Eukaryota</taxon>
        <taxon>Viridiplantae</taxon>
        <taxon>Streptophyta</taxon>
        <taxon>Embryophyta</taxon>
        <taxon>Tracheophyta</taxon>
        <taxon>Spermatophyta</taxon>
        <taxon>Magnoliopsida</taxon>
        <taxon>eudicotyledons</taxon>
        <taxon>Gunneridae</taxon>
        <taxon>Pentapetalae</taxon>
        <taxon>rosids</taxon>
        <taxon>fabids</taxon>
        <taxon>Fagales</taxon>
        <taxon>Fagaceae</taxon>
        <taxon>Fagus</taxon>
    </lineage>
</organism>
<evidence type="ECO:0000256" key="12">
    <source>
        <dbReference type="ARBA" id="ARBA00023136"/>
    </source>
</evidence>
<comment type="similarity">
    <text evidence="2">Belongs to the protein kinase superfamily. TKL Ser/Thr protein kinase family. RAF subfamily.</text>
</comment>
<gene>
    <name evidence="20" type="ORF">FSB_LOCUS46674</name>
</gene>
<dbReference type="CDD" id="cd13999">
    <property type="entry name" value="STKc_MAP3K-like"/>
    <property type="match status" value="1"/>
</dbReference>
<comment type="catalytic activity">
    <reaction evidence="15">
        <text>L-seryl-[protein] + ATP = O-phospho-L-seryl-[protein] + ADP + H(+)</text>
        <dbReference type="Rhea" id="RHEA:17989"/>
        <dbReference type="Rhea" id="RHEA-COMP:9863"/>
        <dbReference type="Rhea" id="RHEA-COMP:11604"/>
        <dbReference type="ChEBI" id="CHEBI:15378"/>
        <dbReference type="ChEBI" id="CHEBI:29999"/>
        <dbReference type="ChEBI" id="CHEBI:30616"/>
        <dbReference type="ChEBI" id="CHEBI:83421"/>
        <dbReference type="ChEBI" id="CHEBI:456216"/>
        <dbReference type="EC" id="2.7.11.1"/>
    </reaction>
</comment>
<dbReference type="FunFam" id="1.10.510.10:FF:000476">
    <property type="entry name" value="PAS domain-containing protein tyrosine kinase family protein"/>
    <property type="match status" value="1"/>
</dbReference>
<dbReference type="GO" id="GO:0009881">
    <property type="term" value="F:photoreceptor activity"/>
    <property type="evidence" value="ECO:0007669"/>
    <property type="project" value="UniProtKB-KW"/>
</dbReference>
<evidence type="ECO:0000256" key="2">
    <source>
        <dbReference type="ARBA" id="ARBA00010507"/>
    </source>
</evidence>
<evidence type="ECO:0000256" key="1">
    <source>
        <dbReference type="ARBA" id="ARBA00004370"/>
    </source>
</evidence>
<dbReference type="NCBIfam" id="TIGR00229">
    <property type="entry name" value="sensory_box"/>
    <property type="match status" value="1"/>
</dbReference>
<dbReference type="PROSITE" id="PS00108">
    <property type="entry name" value="PROTEIN_KINASE_ST"/>
    <property type="match status" value="1"/>
</dbReference>
<feature type="region of interest" description="Disordered" evidence="18">
    <location>
        <begin position="476"/>
        <end position="506"/>
    </location>
</feature>
<keyword evidence="5" id="KW-0600">Photoreceptor protein</keyword>
<evidence type="ECO:0000256" key="13">
    <source>
        <dbReference type="ARBA" id="ARBA00023170"/>
    </source>
</evidence>
<dbReference type="GO" id="GO:0005524">
    <property type="term" value="F:ATP binding"/>
    <property type="evidence" value="ECO:0007669"/>
    <property type="project" value="UniProtKB-UniRule"/>
</dbReference>
<dbReference type="GO" id="GO:0016020">
    <property type="term" value="C:membrane"/>
    <property type="evidence" value="ECO:0007669"/>
    <property type="project" value="UniProtKB-SubCell"/>
</dbReference>
<evidence type="ECO:0000256" key="9">
    <source>
        <dbReference type="ARBA" id="ARBA00022777"/>
    </source>
</evidence>
<dbReference type="SUPFAM" id="SSF55785">
    <property type="entry name" value="PYP-like sensor domain (PAS domain)"/>
    <property type="match status" value="1"/>
</dbReference>
<name>A0A2N9I2A8_FAGSY</name>
<keyword evidence="7" id="KW-0808">Transferase</keyword>
<dbReference type="PANTHER" id="PTHR44329">
    <property type="entry name" value="SERINE/THREONINE-PROTEIN KINASE TNNI3K-RELATED"/>
    <property type="match status" value="1"/>
</dbReference>
<feature type="coiled-coil region" evidence="17">
    <location>
        <begin position="34"/>
        <end position="61"/>
    </location>
</feature>
<keyword evidence="13" id="KW-0675">Receptor</keyword>
<dbReference type="InterPro" id="IPR000014">
    <property type="entry name" value="PAS"/>
</dbReference>
<evidence type="ECO:0000256" key="6">
    <source>
        <dbReference type="ARBA" id="ARBA00022606"/>
    </source>
</evidence>
<evidence type="ECO:0000256" key="14">
    <source>
        <dbReference type="ARBA" id="ARBA00047899"/>
    </source>
</evidence>
<keyword evidence="17" id="KW-0175">Coiled coil</keyword>
<dbReference type="InterPro" id="IPR035965">
    <property type="entry name" value="PAS-like_dom_sf"/>
</dbReference>
<dbReference type="PRINTS" id="PR00109">
    <property type="entry name" value="TYRKINASE"/>
</dbReference>
<dbReference type="Gene3D" id="1.10.510.10">
    <property type="entry name" value="Transferase(Phosphotransferase) domain 1"/>
    <property type="match status" value="1"/>
</dbReference>
<proteinExistence type="inferred from homology"/>
<feature type="compositionally biased region" description="Polar residues" evidence="18">
    <location>
        <begin position="356"/>
        <end position="386"/>
    </location>
</feature>
<keyword evidence="4" id="KW-0723">Serine/threonine-protein kinase</keyword>
<dbReference type="CDD" id="cd00130">
    <property type="entry name" value="PAS"/>
    <property type="match status" value="1"/>
</dbReference>
<dbReference type="Pfam" id="PF07714">
    <property type="entry name" value="PK_Tyr_Ser-Thr"/>
    <property type="match status" value="1"/>
</dbReference>
<dbReference type="InterPro" id="IPR011009">
    <property type="entry name" value="Kinase-like_dom_sf"/>
</dbReference>
<dbReference type="PROSITE" id="PS50011">
    <property type="entry name" value="PROTEIN_KINASE_DOM"/>
    <property type="match status" value="1"/>
</dbReference>
<keyword evidence="8 16" id="KW-0547">Nucleotide-binding</keyword>
<dbReference type="PROSITE" id="PS00107">
    <property type="entry name" value="PROTEIN_KINASE_ATP"/>
    <property type="match status" value="1"/>
</dbReference>
<feature type="compositionally biased region" description="Basic and acidic residues" evidence="18">
    <location>
        <begin position="387"/>
        <end position="399"/>
    </location>
</feature>
<feature type="region of interest" description="Disordered" evidence="18">
    <location>
        <begin position="347"/>
        <end position="409"/>
    </location>
</feature>
<evidence type="ECO:0000256" key="15">
    <source>
        <dbReference type="ARBA" id="ARBA00048679"/>
    </source>
</evidence>
<keyword evidence="10 16" id="KW-0067">ATP-binding</keyword>
<evidence type="ECO:0000256" key="11">
    <source>
        <dbReference type="ARBA" id="ARBA00022991"/>
    </source>
</evidence>
<dbReference type="Gene3D" id="3.30.200.20">
    <property type="entry name" value="Phosphorylase Kinase, domain 1"/>
    <property type="match status" value="1"/>
</dbReference>
<keyword evidence="9" id="KW-0418">Kinase</keyword>
<dbReference type="InterPro" id="IPR017441">
    <property type="entry name" value="Protein_kinase_ATP_BS"/>
</dbReference>
<evidence type="ECO:0000256" key="8">
    <source>
        <dbReference type="ARBA" id="ARBA00022741"/>
    </source>
</evidence>
<evidence type="ECO:0000259" key="19">
    <source>
        <dbReference type="PROSITE" id="PS50011"/>
    </source>
</evidence>
<dbReference type="InterPro" id="IPR000719">
    <property type="entry name" value="Prot_kinase_dom"/>
</dbReference>
<accession>A0A2N9I2A8</accession>
<dbReference type="EC" id="2.7.11.1" evidence="3"/>
<dbReference type="GO" id="GO:0004674">
    <property type="term" value="F:protein serine/threonine kinase activity"/>
    <property type="evidence" value="ECO:0007669"/>
    <property type="project" value="UniProtKB-KW"/>
</dbReference>
<keyword evidence="6" id="KW-0716">Sensory transduction</keyword>
<dbReference type="FunFam" id="3.30.200.20:FF:000060">
    <property type="entry name" value="Serine/threonine-protein kinase isoform 1"/>
    <property type="match status" value="1"/>
</dbReference>
<feature type="compositionally biased region" description="Basic and acidic residues" evidence="18">
    <location>
        <begin position="476"/>
        <end position="485"/>
    </location>
</feature>
<feature type="binding site" evidence="16">
    <location>
        <position position="546"/>
    </location>
    <ligand>
        <name>ATP</name>
        <dbReference type="ChEBI" id="CHEBI:30616"/>
    </ligand>
</feature>
<feature type="compositionally biased region" description="Low complexity" evidence="18">
    <location>
        <begin position="487"/>
        <end position="506"/>
    </location>
</feature>
<protein>
    <recommendedName>
        <fullName evidence="3">non-specific serine/threonine protein kinase</fullName>
        <ecNumber evidence="3">2.7.11.1</ecNumber>
    </recommendedName>
</protein>
<evidence type="ECO:0000256" key="7">
    <source>
        <dbReference type="ARBA" id="ARBA00022679"/>
    </source>
</evidence>
<evidence type="ECO:0000256" key="3">
    <source>
        <dbReference type="ARBA" id="ARBA00012513"/>
    </source>
</evidence>
<dbReference type="EMBL" id="OIVN01004691">
    <property type="protein sequence ID" value="SPD18792.1"/>
    <property type="molecule type" value="Genomic_DNA"/>
</dbReference>
<evidence type="ECO:0000313" key="20">
    <source>
        <dbReference type="EMBL" id="SPD18792.1"/>
    </source>
</evidence>
<evidence type="ECO:0000256" key="17">
    <source>
        <dbReference type="SAM" id="Coils"/>
    </source>
</evidence>
<dbReference type="InterPro" id="IPR001245">
    <property type="entry name" value="Ser-Thr/Tyr_kinase_cat_dom"/>
</dbReference>
<comment type="catalytic activity">
    <reaction evidence="14">
        <text>L-threonyl-[protein] + ATP = O-phospho-L-threonyl-[protein] + ADP + H(+)</text>
        <dbReference type="Rhea" id="RHEA:46608"/>
        <dbReference type="Rhea" id="RHEA-COMP:11060"/>
        <dbReference type="Rhea" id="RHEA-COMP:11605"/>
        <dbReference type="ChEBI" id="CHEBI:15378"/>
        <dbReference type="ChEBI" id="CHEBI:30013"/>
        <dbReference type="ChEBI" id="CHEBI:30616"/>
        <dbReference type="ChEBI" id="CHEBI:61977"/>
        <dbReference type="ChEBI" id="CHEBI:456216"/>
        <dbReference type="EC" id="2.7.11.1"/>
    </reaction>
</comment>
<evidence type="ECO:0000256" key="18">
    <source>
        <dbReference type="SAM" id="MobiDB-lite"/>
    </source>
</evidence>
<evidence type="ECO:0000256" key="16">
    <source>
        <dbReference type="PROSITE-ProRule" id="PRU10141"/>
    </source>
</evidence>
<evidence type="ECO:0000256" key="5">
    <source>
        <dbReference type="ARBA" id="ARBA00022543"/>
    </source>
</evidence>
<reference evidence="20" key="1">
    <citation type="submission" date="2018-02" db="EMBL/GenBank/DDBJ databases">
        <authorList>
            <person name="Cohen D.B."/>
            <person name="Kent A.D."/>
        </authorList>
    </citation>
    <scope>NUCLEOTIDE SEQUENCE</scope>
</reference>
<dbReference type="Gene3D" id="3.30.450.20">
    <property type="entry name" value="PAS domain"/>
    <property type="match status" value="1"/>
</dbReference>
<dbReference type="InterPro" id="IPR051681">
    <property type="entry name" value="Ser/Thr_Kinases-Pseudokinases"/>
</dbReference>
<keyword evidence="12" id="KW-0472">Membrane</keyword>
<evidence type="ECO:0000256" key="4">
    <source>
        <dbReference type="ARBA" id="ARBA00022527"/>
    </source>
</evidence>
<keyword evidence="11" id="KW-0157">Chromophore</keyword>
<dbReference type="PANTHER" id="PTHR44329:SF47">
    <property type="entry name" value="SERINE_THREONINE-PROTEIN KINASE ROCO5-RELATED"/>
    <property type="match status" value="1"/>
</dbReference>
<comment type="subcellular location">
    <subcellularLocation>
        <location evidence="1">Membrane</location>
    </subcellularLocation>
</comment>
<dbReference type="SMART" id="SM00220">
    <property type="entry name" value="S_TKc"/>
    <property type="match status" value="1"/>
</dbReference>
<feature type="domain" description="Protein kinase" evidence="19">
    <location>
        <begin position="519"/>
        <end position="775"/>
    </location>
</feature>
<dbReference type="InterPro" id="IPR008271">
    <property type="entry name" value="Ser/Thr_kinase_AS"/>
</dbReference>
<sequence>MRIAQPFSGEAQGTSMAGRDESEAGLYRVLVDRFQSLEASHARMREQIDELVQEKKMVKNKEVDMVGSDSGWSCFPGFFVAGSPYRSVLEHMGHAVHVCRASSGEIIYCVRWVMGHPKLFYFSNSRTLLRQGGVRNLSAENLYGWKDYEVLGQQVAKLLIAEEYYAPLKKIMDWLSTGRSWSGQFPFKKKSGEIFMAIVTKSPLYEDGELASFITVSSDAASFNSIGSVNLRTYQDRANGQPRVPGLNLKRIQWHQRPPTVPVPQIASTVSNLVLTRYTKTIPFILFTHVIVASKFLSRRNGDDTSNACDVSMDREDTATNSEAVKLEKLQYTTKVLAKLNVKGTGNCGKEDDGSIQENGASDSSASNVIDNPYSSRDLKASTSHHCTNDTEDNREIPHTKNSSFATGRAHSNAYGHSVASEFKNSSVETCSRECTECFGLSRPGDPLPRLHCQSDVKELEPEVSNLKALEIEHEMQRQPDDKHFLSSGESIGSHGSSSSKGDNESNSIVDCEIGWEDLHFGEEVGQGFYAVIYRGLWNGSDVAIKVYFGNAYSEGTLHNFKKEVDIMKRLRHPNVLLFMGAAYTPERLAIVTEFLPRGSLFKALHKNNQSLDIRRRLRMALDVARGMNYLHHRNPPIVHRDLKTSNLLVDKNWTVKVGDFGLSRLKDSTFLTGKSGRGTPQWMAPEVLRNEPSNEKSDVFSFGVILWELMTESIPWNNLNSLQVVGVVGFMDRRLDIPEDLDPHVASIIKDCWRSDPAQRPSFEDIIQKMMGLLHKAAAISTRRNSEP</sequence>
<evidence type="ECO:0000256" key="10">
    <source>
        <dbReference type="ARBA" id="ARBA00022840"/>
    </source>
</evidence>
<dbReference type="AlphaFoldDB" id="A0A2N9I2A8"/>
<dbReference type="SUPFAM" id="SSF56112">
    <property type="entry name" value="Protein kinase-like (PK-like)"/>
    <property type="match status" value="1"/>
</dbReference>